<proteinExistence type="predicted"/>
<accession>A0A1L8QQ80</accession>
<dbReference type="Proteomes" id="UP000182149">
    <property type="component" value="Unassembled WGS sequence"/>
</dbReference>
<evidence type="ECO:0000313" key="3">
    <source>
        <dbReference type="Proteomes" id="UP000182149"/>
    </source>
</evidence>
<dbReference type="InterPro" id="IPR007848">
    <property type="entry name" value="Small_mtfrase_dom"/>
</dbReference>
<name>A0A1L8QQ80_9ENTE</name>
<protein>
    <submittedName>
        <fullName evidence="2">Methyltransferase</fullName>
    </submittedName>
</protein>
<dbReference type="GO" id="GO:0032259">
    <property type="term" value="P:methylation"/>
    <property type="evidence" value="ECO:0007669"/>
    <property type="project" value="UniProtKB-KW"/>
</dbReference>
<evidence type="ECO:0000313" key="2">
    <source>
        <dbReference type="EMBL" id="OJG09675.1"/>
    </source>
</evidence>
<dbReference type="PANTHER" id="PTHR47739:SF1">
    <property type="entry name" value="TRNA1(VAL) (ADENINE(37)-N6)-METHYLTRANSFERASE"/>
    <property type="match status" value="1"/>
</dbReference>
<dbReference type="Gene3D" id="3.40.50.150">
    <property type="entry name" value="Vaccinia Virus protein VP39"/>
    <property type="match status" value="1"/>
</dbReference>
<dbReference type="CDD" id="cd02440">
    <property type="entry name" value="AdoMet_MTases"/>
    <property type="match status" value="1"/>
</dbReference>
<dbReference type="EMBL" id="JXKD01000014">
    <property type="protein sequence ID" value="OJG09675.1"/>
    <property type="molecule type" value="Genomic_DNA"/>
</dbReference>
<dbReference type="OrthoDB" id="9777257at2"/>
<feature type="domain" description="Methyltransferase small" evidence="1">
    <location>
        <begin position="22"/>
        <end position="128"/>
    </location>
</feature>
<evidence type="ECO:0000259" key="1">
    <source>
        <dbReference type="Pfam" id="PF05175"/>
    </source>
</evidence>
<dbReference type="PANTHER" id="PTHR47739">
    <property type="entry name" value="TRNA1(VAL) (ADENINE(37)-N6)-METHYLTRANSFERASE"/>
    <property type="match status" value="1"/>
</dbReference>
<dbReference type="GO" id="GO:0003676">
    <property type="term" value="F:nucleic acid binding"/>
    <property type="evidence" value="ECO:0007669"/>
    <property type="project" value="InterPro"/>
</dbReference>
<dbReference type="GO" id="GO:0008757">
    <property type="term" value="F:S-adenosylmethionine-dependent methyltransferase activity"/>
    <property type="evidence" value="ECO:0007669"/>
    <property type="project" value="UniProtKB-ARBA"/>
</dbReference>
<dbReference type="InterPro" id="IPR029063">
    <property type="entry name" value="SAM-dependent_MTases_sf"/>
</dbReference>
<keyword evidence="2" id="KW-0808">Transferase</keyword>
<dbReference type="STRING" id="328396.RU93_GL000658"/>
<dbReference type="GO" id="GO:0008170">
    <property type="term" value="F:N-methyltransferase activity"/>
    <property type="evidence" value="ECO:0007669"/>
    <property type="project" value="UniProtKB-ARBA"/>
</dbReference>
<sequence length="245" mass="27847">MQLNEYERIDKLYAEDIQIIQSSEVFSFSLDAVLLADFPTIPKKGTIVDLCAGNGAVGLFVSRKTAAHIYQVELQEKLADMAKRSIVLNQLEDQMTMYQMDLKDSLTKIPSDSVDLLLCNPPYFENEPQGTKNPNPHLAIARHEIHTNLDEVLAVSSRLLKMNGRFAMVHRPDRFLDILAKMQQHRLAPKRLQFIYPKDGKEANILLIEGIKDGKTAGFKVLPPIFTYDQNGEYTPIIKEKLYGR</sequence>
<dbReference type="Pfam" id="PF05175">
    <property type="entry name" value="MTS"/>
    <property type="match status" value="1"/>
</dbReference>
<dbReference type="AlphaFoldDB" id="A0A1L8QQ80"/>
<organism evidence="2 3">
    <name type="scientific">Enterococcus aquimarinus</name>
    <dbReference type="NCBI Taxonomy" id="328396"/>
    <lineage>
        <taxon>Bacteria</taxon>
        <taxon>Bacillati</taxon>
        <taxon>Bacillota</taxon>
        <taxon>Bacilli</taxon>
        <taxon>Lactobacillales</taxon>
        <taxon>Enterococcaceae</taxon>
        <taxon>Enterococcus</taxon>
    </lineage>
</organism>
<dbReference type="SUPFAM" id="SSF53335">
    <property type="entry name" value="S-adenosyl-L-methionine-dependent methyltransferases"/>
    <property type="match status" value="1"/>
</dbReference>
<keyword evidence="2" id="KW-0489">Methyltransferase</keyword>
<dbReference type="InterPro" id="IPR050210">
    <property type="entry name" value="tRNA_Adenine-N(6)_MTase"/>
</dbReference>
<comment type="caution">
    <text evidence="2">The sequence shown here is derived from an EMBL/GenBank/DDBJ whole genome shotgun (WGS) entry which is preliminary data.</text>
</comment>
<keyword evidence="3" id="KW-1185">Reference proteome</keyword>
<reference evidence="2 3" key="1">
    <citation type="submission" date="2014-12" db="EMBL/GenBank/DDBJ databases">
        <title>Draft genome sequences of 29 type strains of Enterococci.</title>
        <authorList>
            <person name="Zhong Z."/>
            <person name="Sun Z."/>
            <person name="Liu W."/>
            <person name="Zhang W."/>
            <person name="Zhang H."/>
        </authorList>
    </citation>
    <scope>NUCLEOTIDE SEQUENCE [LARGE SCALE GENOMIC DNA]</scope>
    <source>
        <strain evidence="2 3">DSM 17690</strain>
    </source>
</reference>
<dbReference type="RefSeq" id="WP_071875359.1">
    <property type="nucleotide sequence ID" value="NZ_JBHSHF010000004.1"/>
</dbReference>
<dbReference type="PROSITE" id="PS00092">
    <property type="entry name" value="N6_MTASE"/>
    <property type="match status" value="1"/>
</dbReference>
<gene>
    <name evidence="2" type="ORF">RU93_GL000658</name>
</gene>
<dbReference type="InterPro" id="IPR002052">
    <property type="entry name" value="DNA_methylase_N6_adenine_CS"/>
</dbReference>